<dbReference type="EMBL" id="LR797043">
    <property type="protein sequence ID" value="CAB4183158.1"/>
    <property type="molecule type" value="Genomic_DNA"/>
</dbReference>
<proteinExistence type="predicted"/>
<dbReference type="EMBL" id="LR797266">
    <property type="protein sequence ID" value="CAB4197559.1"/>
    <property type="molecule type" value="Genomic_DNA"/>
</dbReference>
<evidence type="ECO:0000313" key="1">
    <source>
        <dbReference type="EMBL" id="CAB4169804.1"/>
    </source>
</evidence>
<dbReference type="EMBL" id="LR797390">
    <property type="protein sequence ID" value="CAB4212731.1"/>
    <property type="molecule type" value="Genomic_DNA"/>
</dbReference>
<gene>
    <name evidence="2" type="ORF">UFOVP1080_40</name>
    <name evidence="3" type="ORF">UFOVP1321_28</name>
    <name evidence="4" type="ORF">UFOVP1432_35</name>
    <name evidence="5" type="ORF">UFOVP1528_23</name>
    <name evidence="1" type="ORF">UFOVP905_4</name>
</gene>
<sequence>MVKFEGKCYVFDVNGTALNLDEEKMGAIVMGTGHDETVTKALLVRILKMALTEDEKLSDKDAGDLIAWFEAKHAANRAESNGEGVHDAKRSH</sequence>
<organism evidence="3">
    <name type="scientific">uncultured Caudovirales phage</name>
    <dbReference type="NCBI Taxonomy" id="2100421"/>
    <lineage>
        <taxon>Viruses</taxon>
        <taxon>Duplodnaviria</taxon>
        <taxon>Heunggongvirae</taxon>
        <taxon>Uroviricota</taxon>
        <taxon>Caudoviricetes</taxon>
        <taxon>Peduoviridae</taxon>
        <taxon>Maltschvirus</taxon>
        <taxon>Maltschvirus maltsch</taxon>
    </lineage>
</organism>
<protein>
    <submittedName>
        <fullName evidence="3">Uncharacterized protein</fullName>
    </submittedName>
</protein>
<reference evidence="3" key="1">
    <citation type="submission" date="2020-05" db="EMBL/GenBank/DDBJ databases">
        <authorList>
            <person name="Chiriac C."/>
            <person name="Salcher M."/>
            <person name="Ghai R."/>
            <person name="Kavagutti S V."/>
        </authorList>
    </citation>
    <scope>NUCLEOTIDE SEQUENCE</scope>
</reference>
<dbReference type="EMBL" id="LR796848">
    <property type="protein sequence ID" value="CAB4169804.1"/>
    <property type="molecule type" value="Genomic_DNA"/>
</dbReference>
<evidence type="ECO:0000313" key="4">
    <source>
        <dbReference type="EMBL" id="CAB4212731.1"/>
    </source>
</evidence>
<evidence type="ECO:0000313" key="5">
    <source>
        <dbReference type="EMBL" id="CAB5227289.1"/>
    </source>
</evidence>
<evidence type="ECO:0000313" key="3">
    <source>
        <dbReference type="EMBL" id="CAB4197559.1"/>
    </source>
</evidence>
<name>A0A6J5RKU3_9CAUD</name>
<accession>A0A6J5RKU3</accession>
<dbReference type="EMBL" id="LR798375">
    <property type="protein sequence ID" value="CAB5227289.1"/>
    <property type="molecule type" value="Genomic_DNA"/>
</dbReference>
<evidence type="ECO:0000313" key="2">
    <source>
        <dbReference type="EMBL" id="CAB4183158.1"/>
    </source>
</evidence>